<organism evidence="1">
    <name type="scientific">viral metagenome</name>
    <dbReference type="NCBI Taxonomy" id="1070528"/>
    <lineage>
        <taxon>unclassified sequences</taxon>
        <taxon>metagenomes</taxon>
        <taxon>organismal metagenomes</taxon>
    </lineage>
</organism>
<protein>
    <submittedName>
        <fullName evidence="1">Uncharacterized protein</fullName>
    </submittedName>
</protein>
<dbReference type="EMBL" id="MN738913">
    <property type="protein sequence ID" value="QHT30850.1"/>
    <property type="molecule type" value="Genomic_DNA"/>
</dbReference>
<dbReference type="AlphaFoldDB" id="A0A6C0ERC7"/>
<sequence>MLKLAYEVHTLVIVLLEVSVLKQVRFAEEVGQKAVVELQELAVVKEYILEHPDI</sequence>
<reference evidence="1" key="1">
    <citation type="journal article" date="2020" name="Nature">
        <title>Giant virus diversity and host interactions through global metagenomics.</title>
        <authorList>
            <person name="Schulz F."/>
            <person name="Roux S."/>
            <person name="Paez-Espino D."/>
            <person name="Jungbluth S."/>
            <person name="Walsh D.A."/>
            <person name="Denef V.J."/>
            <person name="McMahon K.D."/>
            <person name="Konstantinidis K.T."/>
            <person name="Eloe-Fadrosh E.A."/>
            <person name="Kyrpides N.C."/>
            <person name="Woyke T."/>
        </authorList>
    </citation>
    <scope>NUCLEOTIDE SEQUENCE</scope>
    <source>
        <strain evidence="1">GVMAG-M-3300009151-50</strain>
    </source>
</reference>
<name>A0A6C0ERC7_9ZZZZ</name>
<evidence type="ECO:0000313" key="1">
    <source>
        <dbReference type="EMBL" id="QHT30850.1"/>
    </source>
</evidence>
<proteinExistence type="predicted"/>
<accession>A0A6C0ERC7</accession>